<organism evidence="9 10">
    <name type="scientific">Proteobacteria bacterium 228</name>
    <dbReference type="NCBI Taxonomy" id="2083153"/>
    <lineage>
        <taxon>Bacteria</taxon>
        <taxon>Pseudomonadati</taxon>
        <taxon>Pseudomonadota</taxon>
    </lineage>
</organism>
<evidence type="ECO:0000256" key="1">
    <source>
        <dbReference type="ARBA" id="ARBA00000832"/>
    </source>
</evidence>
<comment type="caution">
    <text evidence="9">The sequence shown here is derived from an EMBL/GenBank/DDBJ whole genome shotgun (WGS) entry which is preliminary data.</text>
</comment>
<dbReference type="PANTHER" id="PTHR11054:SF0">
    <property type="entry name" value="6-PHOSPHOGLUCONOLACTONASE"/>
    <property type="match status" value="1"/>
</dbReference>
<evidence type="ECO:0000259" key="8">
    <source>
        <dbReference type="Pfam" id="PF01182"/>
    </source>
</evidence>
<dbReference type="InterPro" id="IPR037171">
    <property type="entry name" value="NagB/RpiA_transferase-like"/>
</dbReference>
<dbReference type="InterPro" id="IPR039104">
    <property type="entry name" value="6PGL"/>
</dbReference>
<evidence type="ECO:0000256" key="5">
    <source>
        <dbReference type="ARBA" id="ARBA00013198"/>
    </source>
</evidence>
<dbReference type="Gene3D" id="3.40.50.1360">
    <property type="match status" value="1"/>
</dbReference>
<protein>
    <recommendedName>
        <fullName evidence="6 7">6-phosphogluconolactonase</fullName>
        <shortName evidence="7">6PGL</shortName>
        <ecNumber evidence="5 7">3.1.1.31</ecNumber>
    </recommendedName>
</protein>
<evidence type="ECO:0000256" key="3">
    <source>
        <dbReference type="ARBA" id="ARBA00004961"/>
    </source>
</evidence>
<evidence type="ECO:0000256" key="6">
    <source>
        <dbReference type="ARBA" id="ARBA00020337"/>
    </source>
</evidence>
<dbReference type="GO" id="GO:0006098">
    <property type="term" value="P:pentose-phosphate shunt"/>
    <property type="evidence" value="ECO:0007669"/>
    <property type="project" value="UniProtKB-UniPathway"/>
</dbReference>
<evidence type="ECO:0000313" key="9">
    <source>
        <dbReference type="EMBL" id="PPC74919.1"/>
    </source>
</evidence>
<comment type="pathway">
    <text evidence="3 7">Carbohydrate degradation; pentose phosphate pathway; D-ribulose 5-phosphate from D-glucose 6-phosphate (oxidative stage): step 2/3.</text>
</comment>
<keyword evidence="7" id="KW-0378">Hydrolase</keyword>
<evidence type="ECO:0000313" key="10">
    <source>
        <dbReference type="Proteomes" id="UP000238196"/>
    </source>
</evidence>
<evidence type="ECO:0000256" key="7">
    <source>
        <dbReference type="RuleBase" id="RU365095"/>
    </source>
</evidence>
<dbReference type="InterPro" id="IPR006148">
    <property type="entry name" value="Glc/Gal-6P_isomerase"/>
</dbReference>
<comment type="function">
    <text evidence="2 7">Hydrolysis of 6-phosphogluconolactone to 6-phosphogluconate.</text>
</comment>
<dbReference type="GO" id="GO:0017057">
    <property type="term" value="F:6-phosphogluconolactonase activity"/>
    <property type="evidence" value="ECO:0007669"/>
    <property type="project" value="UniProtKB-UniRule"/>
</dbReference>
<feature type="domain" description="Glucosamine/galactosamine-6-phosphate isomerase" evidence="8">
    <location>
        <begin position="23"/>
        <end position="225"/>
    </location>
</feature>
<accession>A0A2S5KK72</accession>
<dbReference type="OrthoDB" id="9810967at2"/>
<evidence type="ECO:0000256" key="4">
    <source>
        <dbReference type="ARBA" id="ARBA00010662"/>
    </source>
</evidence>
<dbReference type="Proteomes" id="UP000238196">
    <property type="component" value="Unassembled WGS sequence"/>
</dbReference>
<dbReference type="UniPathway" id="UPA00115">
    <property type="reaction ID" value="UER00409"/>
</dbReference>
<comment type="catalytic activity">
    <reaction evidence="1 7">
        <text>6-phospho-D-glucono-1,5-lactone + H2O = 6-phospho-D-gluconate + H(+)</text>
        <dbReference type="Rhea" id="RHEA:12556"/>
        <dbReference type="ChEBI" id="CHEBI:15377"/>
        <dbReference type="ChEBI" id="CHEBI:15378"/>
        <dbReference type="ChEBI" id="CHEBI:57955"/>
        <dbReference type="ChEBI" id="CHEBI:58759"/>
        <dbReference type="EC" id="3.1.1.31"/>
    </reaction>
</comment>
<dbReference type="PANTHER" id="PTHR11054">
    <property type="entry name" value="6-PHOSPHOGLUCONOLACTONASE"/>
    <property type="match status" value="1"/>
</dbReference>
<dbReference type="NCBIfam" id="TIGR01198">
    <property type="entry name" value="pgl"/>
    <property type="match status" value="1"/>
</dbReference>
<dbReference type="EC" id="3.1.1.31" evidence="5 7"/>
<gene>
    <name evidence="7 9" type="primary">pgl</name>
    <name evidence="9" type="ORF">C4K68_23310</name>
</gene>
<sequence>MAGAGTKMRNYFANRFHEFNDGEALATALSHRIAQELSNSSTPSLAVSGGRTPTRMFQALAEQECLWHDTLVTLVDERWVNEQHADSNGALVRRHLLQQQAAAATFLPLYQSGEQVSAQATIEETLKQLPATLDVAVLGMGNDGHTASLFPEAEQLAAAMDMQQPARSLFVQPPVAPHLRLTLSRAYLSASKTLILHIQGEDKLATLQQALAEGDEMAMPIRAFLPLPQLEIYWCP</sequence>
<dbReference type="AlphaFoldDB" id="A0A2S5KK72"/>
<dbReference type="InterPro" id="IPR005900">
    <property type="entry name" value="6-phosphogluconolactonase_DevB"/>
</dbReference>
<dbReference type="CDD" id="cd01400">
    <property type="entry name" value="6PGL"/>
    <property type="match status" value="1"/>
</dbReference>
<dbReference type="SUPFAM" id="SSF100950">
    <property type="entry name" value="NagB/RpiA/CoA transferase-like"/>
    <property type="match status" value="1"/>
</dbReference>
<reference evidence="9 10" key="1">
    <citation type="submission" date="2018-02" db="EMBL/GenBank/DDBJ databases">
        <title>novel marine gammaproteobacteria from coastal saline agro ecosystem.</title>
        <authorList>
            <person name="Krishnan R."/>
            <person name="Ramesh Kumar N."/>
        </authorList>
    </citation>
    <scope>NUCLEOTIDE SEQUENCE [LARGE SCALE GENOMIC DNA]</scope>
    <source>
        <strain evidence="9 10">228</strain>
    </source>
</reference>
<evidence type="ECO:0000256" key="2">
    <source>
        <dbReference type="ARBA" id="ARBA00002681"/>
    </source>
</evidence>
<comment type="similarity">
    <text evidence="4 7">Belongs to the glucosamine/galactosamine-6-phosphate isomerase family. 6-phosphogluconolactonase subfamily.</text>
</comment>
<proteinExistence type="inferred from homology"/>
<dbReference type="GO" id="GO:0005975">
    <property type="term" value="P:carbohydrate metabolic process"/>
    <property type="evidence" value="ECO:0007669"/>
    <property type="project" value="UniProtKB-UniRule"/>
</dbReference>
<dbReference type="Pfam" id="PF01182">
    <property type="entry name" value="Glucosamine_iso"/>
    <property type="match status" value="1"/>
</dbReference>
<dbReference type="EMBL" id="PRLP01000122">
    <property type="protein sequence ID" value="PPC74919.1"/>
    <property type="molecule type" value="Genomic_DNA"/>
</dbReference>
<name>A0A2S5KK72_9PROT</name>